<accession>A0A934QLH1</accession>
<dbReference type="SUPFAM" id="SSF53187">
    <property type="entry name" value="Zn-dependent exopeptidases"/>
    <property type="match status" value="1"/>
</dbReference>
<dbReference type="Pfam" id="PF05013">
    <property type="entry name" value="FGase"/>
    <property type="match status" value="1"/>
</dbReference>
<reference evidence="1" key="1">
    <citation type="submission" date="2017-08" db="EMBL/GenBank/DDBJ databases">
        <authorList>
            <person name="Imhoff J.F."/>
            <person name="Rahn T."/>
            <person name="Kuenzel S."/>
            <person name="Neulinger S.C."/>
        </authorList>
    </citation>
    <scope>NUCLEOTIDE SEQUENCE</scope>
    <source>
        <strain evidence="1">DSM 9154</strain>
    </source>
</reference>
<dbReference type="EMBL" id="NRRE01000032">
    <property type="protein sequence ID" value="MBK1698942.1"/>
    <property type="molecule type" value="Genomic_DNA"/>
</dbReference>
<reference evidence="1" key="2">
    <citation type="journal article" date="2020" name="Microorganisms">
        <title>Osmotic Adaptation and Compatible Solute Biosynthesis of Phototrophic Bacteria as Revealed from Genome Analyses.</title>
        <authorList>
            <person name="Imhoff J.F."/>
            <person name="Rahn T."/>
            <person name="Kunzel S."/>
            <person name="Keller A."/>
            <person name="Neulinger S.C."/>
        </authorList>
    </citation>
    <scope>NUCLEOTIDE SEQUENCE</scope>
    <source>
        <strain evidence="1">DSM 9154</strain>
    </source>
</reference>
<proteinExistence type="predicted"/>
<sequence>MVSWRERRSWRWRCERRHGPAHGRARAERRVTPVEVTRGAGPVVLGMPHTGTYVPGDIWDRLNDRGRALTDTDWHIHQLYDGLLDDVTVVRATFHRYVVDANRDPQGHSLYPGRNTTGLVPMTDFDGRAIWRTPPDDAEIAARRDAWHAPYHAALEAELARLRDTHGVAVLYDCHSIRSEIPYLFEGTLADFNIGTNDGATCAREIAATAEDVCTAATDYTTTVNGRFKGGWTTRHYGRPTAGLHAIQMELAQATYMRECPPWTYLPARAEAVRAPLGCLLGRLDALARAGQGLSSPALGRHDRGQPS</sequence>
<dbReference type="NCBIfam" id="TIGR02017">
    <property type="entry name" value="hutG_amidohyd"/>
    <property type="match status" value="1"/>
</dbReference>
<comment type="caution">
    <text evidence="1">The sequence shown here is derived from an EMBL/GenBank/DDBJ whole genome shotgun (WGS) entry which is preliminary data.</text>
</comment>
<keyword evidence="2" id="KW-1185">Reference proteome</keyword>
<evidence type="ECO:0000313" key="2">
    <source>
        <dbReference type="Proteomes" id="UP000778970"/>
    </source>
</evidence>
<dbReference type="InterPro" id="IPR007709">
    <property type="entry name" value="N-FG_amidohydro"/>
</dbReference>
<dbReference type="Gene3D" id="3.40.630.40">
    <property type="entry name" value="Zn-dependent exopeptidases"/>
    <property type="match status" value="1"/>
</dbReference>
<dbReference type="AlphaFoldDB" id="A0A934QLH1"/>
<dbReference type="Proteomes" id="UP000778970">
    <property type="component" value="Unassembled WGS sequence"/>
</dbReference>
<dbReference type="InterPro" id="IPR010247">
    <property type="entry name" value="HutG_amidohyd"/>
</dbReference>
<name>A0A934QLH1_9PROT</name>
<protein>
    <submittedName>
        <fullName evidence="1">N-formylglutamate deformylase</fullName>
    </submittedName>
</protein>
<evidence type="ECO:0000313" key="1">
    <source>
        <dbReference type="EMBL" id="MBK1698942.1"/>
    </source>
</evidence>
<gene>
    <name evidence="1" type="primary">hutG</name>
    <name evidence="1" type="ORF">CKO21_16985</name>
</gene>
<organism evidence="1 2">
    <name type="scientific">Rhodovibrio salinarum</name>
    <dbReference type="NCBI Taxonomy" id="1087"/>
    <lineage>
        <taxon>Bacteria</taxon>
        <taxon>Pseudomonadati</taxon>
        <taxon>Pseudomonadota</taxon>
        <taxon>Alphaproteobacteria</taxon>
        <taxon>Rhodospirillales</taxon>
        <taxon>Rhodovibrionaceae</taxon>
        <taxon>Rhodovibrio</taxon>
    </lineage>
</organism>